<sequence length="163" mass="17645">MAEVIASSASESKTLASLTVHTDASVGVAAQGVDIVLIGANLISRTAAVSNKVGSLPAVLTAKYVAPGVKVVILSEKEKFLHFLPPCQKENNPQEVIQAWGELSSSLKESPHSQVNVKNVCFEWVSSDLIDHFITEDRDTDSKAIWEYAEEVGQKTDQYFANL</sequence>
<evidence type="ECO:0000313" key="3">
    <source>
        <dbReference type="EMBL" id="SPJ78445.1"/>
    </source>
</evidence>
<proteinExistence type="inferred from homology"/>
<reference evidence="3" key="1">
    <citation type="submission" date="2018-03" db="EMBL/GenBank/DDBJ databases">
        <authorList>
            <person name="Guldener U."/>
        </authorList>
    </citation>
    <scope>NUCLEOTIDE SEQUENCE</scope>
</reference>
<dbReference type="InterPro" id="IPR000649">
    <property type="entry name" value="IF-2B-related"/>
</dbReference>
<dbReference type="Proteomes" id="UP001187734">
    <property type="component" value="Unassembled WGS sequence"/>
</dbReference>
<gene>
    <name evidence="3" type="ORF">FTOL_06834</name>
</gene>
<dbReference type="PANTHER" id="PTHR43475">
    <property type="entry name" value="METHYLTHIORIBOSE-1-PHOSPHATE ISOMERASE"/>
    <property type="match status" value="1"/>
</dbReference>
<comment type="caution">
    <text evidence="3">The sequence shown here is derived from an EMBL/GenBank/DDBJ whole genome shotgun (WGS) entry which is preliminary data.</text>
</comment>
<dbReference type="Pfam" id="PF01008">
    <property type="entry name" value="IF-2B"/>
    <property type="match status" value="1"/>
</dbReference>
<dbReference type="SUPFAM" id="SSF100950">
    <property type="entry name" value="NagB/RpiA/CoA transferase-like"/>
    <property type="match status" value="1"/>
</dbReference>
<evidence type="ECO:0000256" key="2">
    <source>
        <dbReference type="RuleBase" id="RU003814"/>
    </source>
</evidence>
<keyword evidence="4" id="KW-1185">Reference proteome</keyword>
<dbReference type="InterPro" id="IPR037171">
    <property type="entry name" value="NagB/RpiA_transferase-like"/>
</dbReference>
<organism evidence="3 4">
    <name type="scientific">Fusarium torulosum</name>
    <dbReference type="NCBI Taxonomy" id="33205"/>
    <lineage>
        <taxon>Eukaryota</taxon>
        <taxon>Fungi</taxon>
        <taxon>Dikarya</taxon>
        <taxon>Ascomycota</taxon>
        <taxon>Pezizomycotina</taxon>
        <taxon>Sordariomycetes</taxon>
        <taxon>Hypocreomycetidae</taxon>
        <taxon>Hypocreales</taxon>
        <taxon>Nectriaceae</taxon>
        <taxon>Fusarium</taxon>
    </lineage>
</organism>
<dbReference type="EMBL" id="ONZP01000229">
    <property type="protein sequence ID" value="SPJ78445.1"/>
    <property type="molecule type" value="Genomic_DNA"/>
</dbReference>
<protein>
    <submittedName>
        <fullName evidence="3">Uncharacterized protein</fullName>
    </submittedName>
</protein>
<name>A0AAE8SIT7_9HYPO</name>
<dbReference type="GO" id="GO:0019509">
    <property type="term" value="P:L-methionine salvage from methylthioadenosine"/>
    <property type="evidence" value="ECO:0007669"/>
    <property type="project" value="TreeGrafter"/>
</dbReference>
<comment type="similarity">
    <text evidence="1 2">Belongs to the eIF-2B alpha/beta/delta subunits family.</text>
</comment>
<dbReference type="Gene3D" id="3.40.50.10470">
    <property type="entry name" value="Translation initiation factor eif-2b, domain 2"/>
    <property type="match status" value="1"/>
</dbReference>
<dbReference type="AlphaFoldDB" id="A0AAE8SIT7"/>
<accession>A0AAE8SIT7</accession>
<dbReference type="PANTHER" id="PTHR43475:SF3">
    <property type="entry name" value="TRANSLATION INITIATION FACTOR EIF-2B SUBUNIT FAMILY PROTEIN (AFU_ORTHOLOGUE AFUA_2G14290)"/>
    <property type="match status" value="1"/>
</dbReference>
<dbReference type="InterPro" id="IPR042529">
    <property type="entry name" value="IF_2B-like_C"/>
</dbReference>
<dbReference type="GO" id="GO:0046523">
    <property type="term" value="F:S-methyl-5-thioribose-1-phosphate isomerase activity"/>
    <property type="evidence" value="ECO:0007669"/>
    <property type="project" value="TreeGrafter"/>
</dbReference>
<evidence type="ECO:0000313" key="4">
    <source>
        <dbReference type="Proteomes" id="UP001187734"/>
    </source>
</evidence>
<evidence type="ECO:0000256" key="1">
    <source>
        <dbReference type="ARBA" id="ARBA00007251"/>
    </source>
</evidence>